<reference evidence="1" key="1">
    <citation type="journal article" date="2015" name="Nature">
        <title>Complex archaea that bridge the gap between prokaryotes and eukaryotes.</title>
        <authorList>
            <person name="Spang A."/>
            <person name="Saw J.H."/>
            <person name="Jorgensen S.L."/>
            <person name="Zaremba-Niedzwiedzka K."/>
            <person name="Martijn J."/>
            <person name="Lind A.E."/>
            <person name="van Eijk R."/>
            <person name="Schleper C."/>
            <person name="Guy L."/>
            <person name="Ettema T.J."/>
        </authorList>
    </citation>
    <scope>NUCLEOTIDE SEQUENCE</scope>
</reference>
<dbReference type="EMBL" id="LAZR01006144">
    <property type="protein sequence ID" value="KKM94395.1"/>
    <property type="molecule type" value="Genomic_DNA"/>
</dbReference>
<comment type="caution">
    <text evidence="1">The sequence shown here is derived from an EMBL/GenBank/DDBJ whole genome shotgun (WGS) entry which is preliminary data.</text>
</comment>
<organism evidence="1">
    <name type="scientific">marine sediment metagenome</name>
    <dbReference type="NCBI Taxonomy" id="412755"/>
    <lineage>
        <taxon>unclassified sequences</taxon>
        <taxon>metagenomes</taxon>
        <taxon>ecological metagenomes</taxon>
    </lineage>
</organism>
<name>A0A0F9P001_9ZZZZ</name>
<evidence type="ECO:0000313" key="1">
    <source>
        <dbReference type="EMBL" id="KKM94395.1"/>
    </source>
</evidence>
<dbReference type="AlphaFoldDB" id="A0A0F9P001"/>
<protein>
    <submittedName>
        <fullName evidence="1">Uncharacterized protein</fullName>
    </submittedName>
</protein>
<accession>A0A0F9P001</accession>
<sequence>MDETEFMELEGICEVCYKNKHATIRGRKVGAEEDI</sequence>
<gene>
    <name evidence="1" type="ORF">LCGC14_1198700</name>
</gene>
<proteinExistence type="predicted"/>